<proteinExistence type="predicted"/>
<organism evidence="3 4">
    <name type="scientific">Aromatoleum toluvorans</name>
    <dbReference type="NCBI Taxonomy" id="92002"/>
    <lineage>
        <taxon>Bacteria</taxon>
        <taxon>Pseudomonadati</taxon>
        <taxon>Pseudomonadota</taxon>
        <taxon>Betaproteobacteria</taxon>
        <taxon>Rhodocyclales</taxon>
        <taxon>Rhodocyclaceae</taxon>
        <taxon>Aromatoleum</taxon>
    </lineage>
</organism>
<dbReference type="PIRSF" id="PIRSF028141">
    <property type="entry name" value="C-di-GMP_BP_PA4608"/>
    <property type="match status" value="1"/>
</dbReference>
<evidence type="ECO:0000313" key="3">
    <source>
        <dbReference type="EMBL" id="NMG45957.1"/>
    </source>
</evidence>
<evidence type="ECO:0000313" key="4">
    <source>
        <dbReference type="Proteomes" id="UP000623795"/>
    </source>
</evidence>
<dbReference type="InterPro" id="IPR009875">
    <property type="entry name" value="PilZ_domain"/>
</dbReference>
<dbReference type="Gene3D" id="2.40.10.220">
    <property type="entry name" value="predicted glycosyltransferase like domains"/>
    <property type="match status" value="1"/>
</dbReference>
<dbReference type="SUPFAM" id="SSF141371">
    <property type="entry name" value="PilZ domain-like"/>
    <property type="match status" value="1"/>
</dbReference>
<evidence type="ECO:0000256" key="1">
    <source>
        <dbReference type="PIRNR" id="PIRNR028141"/>
    </source>
</evidence>
<keyword evidence="1" id="KW-0973">c-di-GMP</keyword>
<keyword evidence="1" id="KW-0547">Nucleotide-binding</keyword>
<protein>
    <recommendedName>
        <fullName evidence="1">Cyclic diguanosine monophosphate-binding protein</fullName>
        <shortName evidence="1">c-di-GMP-binding protein</shortName>
    </recommendedName>
    <alternativeName>
        <fullName evidence="1">Pilz domain-containing protein</fullName>
    </alternativeName>
</protein>
<reference evidence="3 4" key="1">
    <citation type="submission" date="2019-12" db="EMBL/GenBank/DDBJ databases">
        <title>Comparative genomics gives insights into the taxonomy of the Azoarcus-Aromatoleum group and reveals separate origins of nif in the plant-associated Azoarcus and non-plant-associated Aromatoleum sub-groups.</title>
        <authorList>
            <person name="Lafos M."/>
            <person name="Maluk M."/>
            <person name="Batista M."/>
            <person name="Junghare M."/>
            <person name="Carmona M."/>
            <person name="Faoro H."/>
            <person name="Cruz L.M."/>
            <person name="Battistoni F."/>
            <person name="De Souza E."/>
            <person name="Pedrosa F."/>
            <person name="Chen W.-M."/>
            <person name="Poole P.S."/>
            <person name="Dixon R.A."/>
            <person name="James E.K."/>
        </authorList>
    </citation>
    <scope>NUCLEOTIDE SEQUENCE [LARGE SCALE GENOMIC DNA]</scope>
    <source>
        <strain evidence="3 4">Td21</strain>
    </source>
</reference>
<evidence type="ECO:0000259" key="2">
    <source>
        <dbReference type="Pfam" id="PF07238"/>
    </source>
</evidence>
<feature type="domain" description="PilZ" evidence="2">
    <location>
        <begin position="6"/>
        <end position="100"/>
    </location>
</feature>
<dbReference type="Pfam" id="PF07238">
    <property type="entry name" value="PilZ"/>
    <property type="match status" value="1"/>
</dbReference>
<comment type="function">
    <text evidence="1">Binds the second messenger bis-(3'-5') cyclic dimeric guanosine monophosphate (c-di-GMP). Can bind two c-di-GMP molecules per monomer. May play a role in bacterial second-messenger regulated processes. Binding to c-di-GMP induces a conformational change of the C- and N-termini resulting in the exposure of a highly negative surface on one side of the protein to a possible effector protein.</text>
</comment>
<dbReference type="Proteomes" id="UP000623795">
    <property type="component" value="Unassembled WGS sequence"/>
</dbReference>
<sequence>MNQTHRRHFSRIHFSTAARLLVGDREHACKVHDLSLKGALIHATVTPLPDPGTRCLLEIALDGATIRMEGDVVHTENDGIGLACREIDLDSITHLRRLLALNLGDPQLLEREFGALRRE</sequence>
<dbReference type="EMBL" id="WTVN01000043">
    <property type="protein sequence ID" value="NMG45957.1"/>
    <property type="molecule type" value="Genomic_DNA"/>
</dbReference>
<dbReference type="RefSeq" id="WP_169257791.1">
    <property type="nucleotide sequence ID" value="NZ_WTVN01000043.1"/>
</dbReference>
<keyword evidence="4" id="KW-1185">Reference proteome</keyword>
<accession>A0ABX1Q5A4</accession>
<comment type="caution">
    <text evidence="3">The sequence shown here is derived from an EMBL/GenBank/DDBJ whole genome shotgun (WGS) entry which is preliminary data.</text>
</comment>
<comment type="subunit">
    <text evidence="1">Monomer in both c-di-GMP-bound and free forms.</text>
</comment>
<dbReference type="InterPro" id="IPR027021">
    <property type="entry name" value="C-di-GMP_BP_PA4608"/>
</dbReference>
<name>A0ABX1Q5A4_9RHOO</name>
<gene>
    <name evidence="3" type="ORF">GPA22_19755</name>
</gene>